<evidence type="ECO:0000313" key="3">
    <source>
        <dbReference type="Proteomes" id="UP000186112"/>
    </source>
</evidence>
<dbReference type="RefSeq" id="WP_075727029.1">
    <property type="nucleotide sequence ID" value="NZ_LTDM01000032.1"/>
</dbReference>
<feature type="transmembrane region" description="Helical" evidence="1">
    <location>
        <begin position="117"/>
        <end position="137"/>
    </location>
</feature>
<accession>A0A1U7M4P8</accession>
<reference evidence="2 3" key="1">
    <citation type="submission" date="2016-02" db="EMBL/GenBank/DDBJ databases">
        <title>Genome sequence of Tissierella creatinophila DSM 6911.</title>
        <authorList>
            <person name="Poehlein A."/>
            <person name="Daniel R."/>
        </authorList>
    </citation>
    <scope>NUCLEOTIDE SEQUENCE [LARGE SCALE GENOMIC DNA]</scope>
    <source>
        <strain evidence="2 3">DSM 6911</strain>
    </source>
</reference>
<feature type="transmembrane region" description="Helical" evidence="1">
    <location>
        <begin position="149"/>
        <end position="170"/>
    </location>
</feature>
<name>A0A1U7M4P8_TISCR</name>
<evidence type="ECO:0008006" key="4">
    <source>
        <dbReference type="Google" id="ProtNLM"/>
    </source>
</evidence>
<gene>
    <name evidence="2" type="ORF">TICRE_16800</name>
</gene>
<feature type="transmembrane region" description="Helical" evidence="1">
    <location>
        <begin position="17"/>
        <end position="36"/>
    </location>
</feature>
<keyword evidence="1" id="KW-1133">Transmembrane helix</keyword>
<evidence type="ECO:0000256" key="1">
    <source>
        <dbReference type="SAM" id="Phobius"/>
    </source>
</evidence>
<dbReference type="AlphaFoldDB" id="A0A1U7M4P8"/>
<feature type="transmembrane region" description="Helical" evidence="1">
    <location>
        <begin position="42"/>
        <end position="60"/>
    </location>
</feature>
<keyword evidence="1" id="KW-0812">Transmembrane</keyword>
<keyword evidence="3" id="KW-1185">Reference proteome</keyword>
<dbReference type="PANTHER" id="PTHR41309">
    <property type="entry name" value="MEMBRANE PROTEIN-RELATED"/>
    <property type="match status" value="1"/>
</dbReference>
<sequence>MLNLIRKDFLVTYSNKFAFYMLLLLIPLLLFFIDNFDSNTSFMYSVLTFVFISTRTPFAYDMKDKPHLFIQSLPVTKTDIVISKYISIFVNFLIGSIFTTLYISFLSLFNLLDISVLKFSTVIFTLSVSIFLVSISLPAEFMFTPKMSNLINIIIYVIFLNFFIIGDNRILNFINIFSDYRIGIGLILVLLYFSSMVLSIVLYKNRKFY</sequence>
<feature type="transmembrane region" description="Helical" evidence="1">
    <location>
        <begin position="182"/>
        <end position="203"/>
    </location>
</feature>
<organism evidence="2 3">
    <name type="scientific">Tissierella creatinophila DSM 6911</name>
    <dbReference type="NCBI Taxonomy" id="1123403"/>
    <lineage>
        <taxon>Bacteria</taxon>
        <taxon>Bacillati</taxon>
        <taxon>Bacillota</taxon>
        <taxon>Tissierellia</taxon>
        <taxon>Tissierellales</taxon>
        <taxon>Tissierellaceae</taxon>
        <taxon>Tissierella</taxon>
    </lineage>
</organism>
<dbReference type="OrthoDB" id="1707185at2"/>
<dbReference type="Pfam" id="PF13346">
    <property type="entry name" value="ABC2_membrane_5"/>
    <property type="match status" value="1"/>
</dbReference>
<dbReference type="InterPro" id="IPR025699">
    <property type="entry name" value="ABC2_memb-like"/>
</dbReference>
<dbReference type="EMBL" id="LTDM01000032">
    <property type="protein sequence ID" value="OLS02294.1"/>
    <property type="molecule type" value="Genomic_DNA"/>
</dbReference>
<keyword evidence="1" id="KW-0472">Membrane</keyword>
<comment type="caution">
    <text evidence="2">The sequence shown here is derived from an EMBL/GenBank/DDBJ whole genome shotgun (WGS) entry which is preliminary data.</text>
</comment>
<protein>
    <recommendedName>
        <fullName evidence="4">ABC-2 family transporter protein</fullName>
    </recommendedName>
</protein>
<evidence type="ECO:0000313" key="2">
    <source>
        <dbReference type="EMBL" id="OLS02294.1"/>
    </source>
</evidence>
<dbReference type="Proteomes" id="UP000186112">
    <property type="component" value="Unassembled WGS sequence"/>
</dbReference>
<proteinExistence type="predicted"/>
<feature type="transmembrane region" description="Helical" evidence="1">
    <location>
        <begin position="81"/>
        <end position="105"/>
    </location>
</feature>
<dbReference type="PANTHER" id="PTHR41309:SF2">
    <property type="entry name" value="MEMBRANE PROTEIN"/>
    <property type="match status" value="1"/>
</dbReference>